<keyword evidence="3" id="KW-1185">Reference proteome</keyword>
<dbReference type="GO" id="GO:0009505">
    <property type="term" value="C:plant-type cell wall"/>
    <property type="evidence" value="ECO:0007669"/>
    <property type="project" value="TreeGrafter"/>
</dbReference>
<reference evidence="4" key="1">
    <citation type="submission" date="2025-08" db="UniProtKB">
        <authorList>
            <consortium name="RefSeq"/>
        </authorList>
    </citation>
    <scope>IDENTIFICATION</scope>
</reference>
<dbReference type="RefSeq" id="XP_011007075.1">
    <property type="nucleotide sequence ID" value="XM_011008773.1"/>
</dbReference>
<accession>A0AAJ6TAP8</accession>
<dbReference type="AlphaFoldDB" id="A0AAJ6TAP8"/>
<evidence type="ECO:0000313" key="4">
    <source>
        <dbReference type="RefSeq" id="XP_011007075.1"/>
    </source>
</evidence>
<dbReference type="KEGG" id="peu:105112883"/>
<keyword evidence="2" id="KW-1015">Disulfide bond</keyword>
<keyword evidence="1" id="KW-0732">Signal</keyword>
<dbReference type="Proteomes" id="UP000694918">
    <property type="component" value="Unplaced"/>
</dbReference>
<dbReference type="PANTHER" id="PTHR32444">
    <property type="entry name" value="BULB-TYPE LECTIN DOMAIN-CONTAINING PROTEIN"/>
    <property type="match status" value="1"/>
</dbReference>
<name>A0AAJ6TAP8_POPEU</name>
<organism evidence="3 4">
    <name type="scientific">Populus euphratica</name>
    <name type="common">Euphrates poplar</name>
    <dbReference type="NCBI Taxonomy" id="75702"/>
    <lineage>
        <taxon>Eukaryota</taxon>
        <taxon>Viridiplantae</taxon>
        <taxon>Streptophyta</taxon>
        <taxon>Embryophyta</taxon>
        <taxon>Tracheophyta</taxon>
        <taxon>Spermatophyta</taxon>
        <taxon>Magnoliopsida</taxon>
        <taxon>eudicotyledons</taxon>
        <taxon>Gunneridae</taxon>
        <taxon>Pentapetalae</taxon>
        <taxon>rosids</taxon>
        <taxon>fabids</taxon>
        <taxon>Malpighiales</taxon>
        <taxon>Salicaceae</taxon>
        <taxon>Saliceae</taxon>
        <taxon>Populus</taxon>
    </lineage>
</organism>
<protein>
    <submittedName>
        <fullName evidence="4">Epidermis-specific secreted glycoprotein EP1-like</fullName>
    </submittedName>
</protein>
<evidence type="ECO:0000256" key="1">
    <source>
        <dbReference type="ARBA" id="ARBA00022729"/>
    </source>
</evidence>
<dbReference type="PANTHER" id="PTHR32444:SF10">
    <property type="entry name" value="CURCULIN-LIKE (MANNOSE-BINDING) LECTIN FAMILY PROTEIN-RELATED"/>
    <property type="match status" value="1"/>
</dbReference>
<evidence type="ECO:0000256" key="2">
    <source>
        <dbReference type="ARBA" id="ARBA00023157"/>
    </source>
</evidence>
<gene>
    <name evidence="4" type="primary">LOC105112883</name>
</gene>
<proteinExistence type="predicted"/>
<dbReference type="SUPFAM" id="SSF51110">
    <property type="entry name" value="alpha-D-mannose-specific plant lectins"/>
    <property type="match status" value="1"/>
</dbReference>
<dbReference type="InterPro" id="IPR036426">
    <property type="entry name" value="Bulb-type_lectin_dom_sf"/>
</dbReference>
<evidence type="ECO:0000313" key="3">
    <source>
        <dbReference type="Proteomes" id="UP000694918"/>
    </source>
</evidence>
<dbReference type="GeneID" id="105112883"/>
<sequence>MVLHDSKGGFVWQSFDHPTDTLLLGQSLRVEGTARLVSRASEKENSDGPYSLVLEPKRLAMYSKSPSSPRPLSSLHSDKLSESKGRVQNVTLVNYNNTLSFLRLGIDGNLRVHTIYDKASRNDGFQATFILLSRDSGWESERQLPESECQSEQK</sequence>